<dbReference type="EMBL" id="HBNR01009525">
    <property type="protein sequence ID" value="CAE4566678.1"/>
    <property type="molecule type" value="Transcribed_RNA"/>
</dbReference>
<evidence type="ECO:0000256" key="1">
    <source>
        <dbReference type="ARBA" id="ARBA00022737"/>
    </source>
</evidence>
<dbReference type="Pfam" id="PF00013">
    <property type="entry name" value="KH_1"/>
    <property type="match status" value="2"/>
</dbReference>
<dbReference type="InterPro" id="IPR004087">
    <property type="entry name" value="KH_dom"/>
</dbReference>
<evidence type="ECO:0000256" key="2">
    <source>
        <dbReference type="PROSITE-ProRule" id="PRU00117"/>
    </source>
</evidence>
<dbReference type="SMART" id="SM00322">
    <property type="entry name" value="KH"/>
    <property type="match status" value="2"/>
</dbReference>
<keyword evidence="1" id="KW-0677">Repeat</keyword>
<feature type="region of interest" description="Disordered" evidence="3">
    <location>
        <begin position="1"/>
        <end position="62"/>
    </location>
</feature>
<accession>A0A7S4PYI4</accession>
<feature type="domain" description="K Homology" evidence="4">
    <location>
        <begin position="394"/>
        <end position="466"/>
    </location>
</feature>
<evidence type="ECO:0000313" key="5">
    <source>
        <dbReference type="EMBL" id="CAE4566678.1"/>
    </source>
</evidence>
<feature type="compositionally biased region" description="Pro residues" evidence="3">
    <location>
        <begin position="482"/>
        <end position="491"/>
    </location>
</feature>
<dbReference type="AlphaFoldDB" id="A0A7S4PYI4"/>
<reference evidence="5" key="1">
    <citation type="submission" date="2021-01" db="EMBL/GenBank/DDBJ databases">
        <authorList>
            <person name="Corre E."/>
            <person name="Pelletier E."/>
            <person name="Niang G."/>
            <person name="Scheremetjew M."/>
            <person name="Finn R."/>
            <person name="Kale V."/>
            <person name="Holt S."/>
            <person name="Cochrane G."/>
            <person name="Meng A."/>
            <person name="Brown T."/>
            <person name="Cohen L."/>
        </authorList>
    </citation>
    <scope>NUCLEOTIDE SEQUENCE</scope>
    <source>
        <strain evidence="5">CCMP3105</strain>
    </source>
</reference>
<evidence type="ECO:0000259" key="4">
    <source>
        <dbReference type="SMART" id="SM00322"/>
    </source>
</evidence>
<dbReference type="Gene3D" id="3.30.1370.10">
    <property type="entry name" value="K Homology domain, type 1"/>
    <property type="match status" value="2"/>
</dbReference>
<name>A0A7S4PYI4_9DINO</name>
<organism evidence="5">
    <name type="scientific">Alexandrium monilatum</name>
    <dbReference type="NCBI Taxonomy" id="311494"/>
    <lineage>
        <taxon>Eukaryota</taxon>
        <taxon>Sar</taxon>
        <taxon>Alveolata</taxon>
        <taxon>Dinophyceae</taxon>
        <taxon>Gonyaulacales</taxon>
        <taxon>Pyrocystaceae</taxon>
        <taxon>Alexandrium</taxon>
    </lineage>
</organism>
<feature type="region of interest" description="Disordered" evidence="3">
    <location>
        <begin position="475"/>
        <end position="501"/>
    </location>
</feature>
<evidence type="ECO:0000256" key="3">
    <source>
        <dbReference type="SAM" id="MobiDB-lite"/>
    </source>
</evidence>
<dbReference type="InterPro" id="IPR036612">
    <property type="entry name" value="KH_dom_type_1_sf"/>
</dbReference>
<dbReference type="SUPFAM" id="SSF54791">
    <property type="entry name" value="Eukaryotic type KH-domain (KH-domain type I)"/>
    <property type="match status" value="2"/>
</dbReference>
<sequence length="551" mass="57917">MSPCPPRPFRTRAWRGRASQTGASREPLSQSTPSEDTGSSSATSSELISATKTFSSTRPRWAASRPAIVCPSGCSSTRMGSRRPKTCETRASGQALPRRSRRRPRCRPRTWSGRWRCPWTLRGRWSGSRAPLSWTSRGVHIQILQPRTPGGPQIAQIVGPVANADYACELVDKKLEEISEARRHYDIIRGVAAPPADTIPSAGRELLQAAVANSAPGAWSVTEADLAGDAAVQEMALERLMLERAQEPGAGMTCGTPDMNGEVLHEMELPPDLIGAFVGRQGSSITDLQVQAGGCHIQVQPPIAPGGPQTASITGAVLNANIGLLLARQKLDELRDARLAYNEMRSDTGSPGFASAGASASVPPAIEATPATVVPPPASEQQLAHPASQGGLTGEVSEDIQVAPDLVGALVGKGGSSIMDLQRRAGSGVHIQIQQPAYRGAPQMATVSGTPAGVASGARLVRERLREIQQQRALYEPERPARTPPVPPPAPGGQSAAWGRGPPALAPVLAMPARPAPAPAAPAAVNQQALVTLLQALIPAQRPPGVRPLHR</sequence>
<dbReference type="GO" id="GO:0003723">
    <property type="term" value="F:RNA binding"/>
    <property type="evidence" value="ECO:0007669"/>
    <property type="project" value="UniProtKB-UniRule"/>
</dbReference>
<feature type="compositionally biased region" description="Basic residues" evidence="3">
    <location>
        <begin position="98"/>
        <end position="107"/>
    </location>
</feature>
<gene>
    <name evidence="5" type="ORF">AMON00008_LOCUS6297</name>
</gene>
<keyword evidence="2" id="KW-0694">RNA-binding</keyword>
<dbReference type="CDD" id="cd00105">
    <property type="entry name" value="KH-I"/>
    <property type="match status" value="2"/>
</dbReference>
<protein>
    <recommendedName>
        <fullName evidence="4">K Homology domain-containing protein</fullName>
    </recommendedName>
</protein>
<dbReference type="PROSITE" id="PS50084">
    <property type="entry name" value="KH_TYPE_1"/>
    <property type="match status" value="2"/>
</dbReference>
<feature type="compositionally biased region" description="Low complexity" evidence="3">
    <location>
        <begin position="34"/>
        <end position="51"/>
    </location>
</feature>
<dbReference type="PANTHER" id="PTHR10288">
    <property type="entry name" value="KH DOMAIN CONTAINING RNA BINDING PROTEIN"/>
    <property type="match status" value="1"/>
</dbReference>
<dbReference type="InterPro" id="IPR004088">
    <property type="entry name" value="KH_dom_type_1"/>
</dbReference>
<feature type="domain" description="K Homology" evidence="4">
    <location>
        <begin position="261"/>
        <end position="332"/>
    </location>
</feature>
<feature type="region of interest" description="Disordered" evidence="3">
    <location>
        <begin position="74"/>
        <end position="107"/>
    </location>
</feature>
<feature type="compositionally biased region" description="Polar residues" evidence="3">
    <location>
        <begin position="18"/>
        <end position="33"/>
    </location>
</feature>
<proteinExistence type="predicted"/>